<reference evidence="3" key="1">
    <citation type="journal article" date="2013" name="Genome">
        <title>Draft Genome Sequence of Geobacillus kaustophilus GBlys, a Lysogenic Strain with Bacteriophage phiOH2.</title>
        <authorList>
            <person name="Doi K."/>
            <person name="Mori K."/>
            <person name="Martono H."/>
            <person name="Nagayoshi Y."/>
            <person name="Fujino Y."/>
            <person name="Tashiro K."/>
            <person name="Kuhara S."/>
            <person name="Ohshima T."/>
        </authorList>
    </citation>
    <scope>NUCLEOTIDE SEQUENCE [LARGE SCALE GENOMIC DNA]</scope>
    <source>
        <strain evidence="3">GBlys</strain>
    </source>
</reference>
<proteinExistence type="predicted"/>
<gene>
    <name evidence="2" type="ORF">GBL_1850</name>
</gene>
<comment type="caution">
    <text evidence="2">The sequence shown here is derived from an EMBL/GenBank/DDBJ whole genome shotgun (WGS) entry which is preliminary data.</text>
</comment>
<feature type="compositionally biased region" description="Gly residues" evidence="1">
    <location>
        <begin position="47"/>
        <end position="57"/>
    </location>
</feature>
<feature type="region of interest" description="Disordered" evidence="1">
    <location>
        <begin position="43"/>
        <end position="66"/>
    </location>
</feature>
<dbReference type="AlphaFoldDB" id="U2Y9Z3"/>
<accession>U2Y9Z3</accession>
<sequence>MAPTQTSRRRRNAVLPPKRRRLPAFSIRKKTEADKAASVFGPYYRSGNGGNGIGPGPGQYRWRLAA</sequence>
<evidence type="ECO:0000313" key="3">
    <source>
        <dbReference type="Proteomes" id="UP000016424"/>
    </source>
</evidence>
<evidence type="ECO:0000256" key="1">
    <source>
        <dbReference type="SAM" id="MobiDB-lite"/>
    </source>
</evidence>
<name>U2Y9Z3_GEOKU</name>
<protein>
    <submittedName>
        <fullName evidence="2">Uncharacterized protein</fullName>
    </submittedName>
</protein>
<evidence type="ECO:0000313" key="2">
    <source>
        <dbReference type="EMBL" id="GAD13633.1"/>
    </source>
</evidence>
<dbReference type="EMBL" id="BASG01000015">
    <property type="protein sequence ID" value="GAD13633.1"/>
    <property type="molecule type" value="Genomic_DNA"/>
</dbReference>
<dbReference type="Proteomes" id="UP000016424">
    <property type="component" value="Unassembled WGS sequence"/>
</dbReference>
<organism evidence="2 3">
    <name type="scientific">Geobacillus kaustophilus GBlys</name>
    <dbReference type="NCBI Taxonomy" id="1337888"/>
    <lineage>
        <taxon>Bacteria</taxon>
        <taxon>Bacillati</taxon>
        <taxon>Bacillota</taxon>
        <taxon>Bacilli</taxon>
        <taxon>Bacillales</taxon>
        <taxon>Anoxybacillaceae</taxon>
        <taxon>Geobacillus</taxon>
        <taxon>Geobacillus thermoleovorans group</taxon>
    </lineage>
</organism>